<protein>
    <submittedName>
        <fullName evidence="1">Uncharacterized protein</fullName>
    </submittedName>
</protein>
<dbReference type="Proteomes" id="UP001286313">
    <property type="component" value="Unassembled WGS sequence"/>
</dbReference>
<comment type="caution">
    <text evidence="1">The sequence shown here is derived from an EMBL/GenBank/DDBJ whole genome shotgun (WGS) entry which is preliminary data.</text>
</comment>
<accession>A0AAE1ETL7</accession>
<name>A0AAE1ETL7_PETCI</name>
<evidence type="ECO:0000313" key="1">
    <source>
        <dbReference type="EMBL" id="KAK3861222.1"/>
    </source>
</evidence>
<evidence type="ECO:0000313" key="2">
    <source>
        <dbReference type="Proteomes" id="UP001286313"/>
    </source>
</evidence>
<reference evidence="1" key="1">
    <citation type="submission" date="2023-10" db="EMBL/GenBank/DDBJ databases">
        <title>Genome assemblies of two species of porcelain crab, Petrolisthes cinctipes and Petrolisthes manimaculis (Anomura: Porcellanidae).</title>
        <authorList>
            <person name="Angst P."/>
        </authorList>
    </citation>
    <scope>NUCLEOTIDE SEQUENCE</scope>
    <source>
        <strain evidence="1">PB745_01</strain>
        <tissue evidence="1">Gill</tissue>
    </source>
</reference>
<organism evidence="1 2">
    <name type="scientific">Petrolisthes cinctipes</name>
    <name type="common">Flat porcelain crab</name>
    <dbReference type="NCBI Taxonomy" id="88211"/>
    <lineage>
        <taxon>Eukaryota</taxon>
        <taxon>Metazoa</taxon>
        <taxon>Ecdysozoa</taxon>
        <taxon>Arthropoda</taxon>
        <taxon>Crustacea</taxon>
        <taxon>Multicrustacea</taxon>
        <taxon>Malacostraca</taxon>
        <taxon>Eumalacostraca</taxon>
        <taxon>Eucarida</taxon>
        <taxon>Decapoda</taxon>
        <taxon>Pleocyemata</taxon>
        <taxon>Anomura</taxon>
        <taxon>Galatheoidea</taxon>
        <taxon>Porcellanidae</taxon>
        <taxon>Petrolisthes</taxon>
    </lineage>
</organism>
<keyword evidence="2" id="KW-1185">Reference proteome</keyword>
<proteinExistence type="predicted"/>
<dbReference type="AlphaFoldDB" id="A0AAE1ETL7"/>
<gene>
    <name evidence="1" type="ORF">Pcinc_032780</name>
</gene>
<dbReference type="EMBL" id="JAWQEG010004528">
    <property type="protein sequence ID" value="KAK3861222.1"/>
    <property type="molecule type" value="Genomic_DNA"/>
</dbReference>
<sequence length="97" mass="10830">MDVLSSLQPLAQMAYCDPRDQPPAVKSGDIKELDLPFIMRGDILGRGKGTLSLSIEKIKRWRRSGSRAVISRPSQDGWLMSSEVGVNCHLGIRHRLE</sequence>